<dbReference type="GO" id="GO:0008870">
    <property type="term" value="F:galactoside O-acetyltransferase activity"/>
    <property type="evidence" value="ECO:0007669"/>
    <property type="project" value="UniProtKB-EC"/>
</dbReference>
<evidence type="ECO:0000256" key="3">
    <source>
        <dbReference type="SAM" id="Phobius"/>
    </source>
</evidence>
<protein>
    <submittedName>
        <fullName evidence="4">Galactoside O-acetyltransferase</fullName>
        <ecNumber evidence="4">2.3.1.18</ecNumber>
    </submittedName>
</protein>
<reference evidence="4" key="1">
    <citation type="submission" date="2016-10" db="EMBL/GenBank/DDBJ databases">
        <title>Sequence of Gallionella enrichment culture.</title>
        <authorList>
            <person name="Poehlein A."/>
            <person name="Muehling M."/>
            <person name="Daniel R."/>
        </authorList>
    </citation>
    <scope>NUCLEOTIDE SEQUENCE</scope>
</reference>
<keyword evidence="2 4" id="KW-0808">Transferase</keyword>
<dbReference type="PANTHER" id="PTHR23416:SF23">
    <property type="entry name" value="ACETYLTRANSFERASE C18B11.09C-RELATED"/>
    <property type="match status" value="1"/>
</dbReference>
<keyword evidence="3" id="KW-0812">Transmembrane</keyword>
<dbReference type="SUPFAM" id="SSF51161">
    <property type="entry name" value="Trimeric LpxA-like enzymes"/>
    <property type="match status" value="1"/>
</dbReference>
<name>A0A1J5RKU0_9ZZZZ</name>
<dbReference type="InterPro" id="IPR051159">
    <property type="entry name" value="Hexapeptide_acetyltransf"/>
</dbReference>
<dbReference type="EC" id="2.3.1.18" evidence="4"/>
<evidence type="ECO:0000313" key="4">
    <source>
        <dbReference type="EMBL" id="OIQ92724.1"/>
    </source>
</evidence>
<dbReference type="Gene3D" id="2.160.10.10">
    <property type="entry name" value="Hexapeptide repeat proteins"/>
    <property type="match status" value="1"/>
</dbReference>
<dbReference type="PROSITE" id="PS00101">
    <property type="entry name" value="HEXAPEP_TRANSFERASES"/>
    <property type="match status" value="1"/>
</dbReference>
<keyword evidence="3" id="KW-1133">Transmembrane helix</keyword>
<dbReference type="InterPro" id="IPR001451">
    <property type="entry name" value="Hexapep"/>
</dbReference>
<keyword evidence="4" id="KW-0012">Acyltransferase</keyword>
<dbReference type="Pfam" id="PF00132">
    <property type="entry name" value="Hexapep"/>
    <property type="match status" value="1"/>
</dbReference>
<dbReference type="PANTHER" id="PTHR23416">
    <property type="entry name" value="SIALIC ACID SYNTHASE-RELATED"/>
    <property type="match status" value="1"/>
</dbReference>
<accession>A0A1J5RKU0</accession>
<evidence type="ECO:0000256" key="2">
    <source>
        <dbReference type="ARBA" id="ARBA00022679"/>
    </source>
</evidence>
<proteinExistence type="inferred from homology"/>
<dbReference type="EMBL" id="MLJW01000224">
    <property type="protein sequence ID" value="OIQ92724.1"/>
    <property type="molecule type" value="Genomic_DNA"/>
</dbReference>
<keyword evidence="3" id="KW-0472">Membrane</keyword>
<dbReference type="AlphaFoldDB" id="A0A1J5RKU0"/>
<evidence type="ECO:0000256" key="1">
    <source>
        <dbReference type="ARBA" id="ARBA00007274"/>
    </source>
</evidence>
<dbReference type="InterPro" id="IPR018357">
    <property type="entry name" value="Hexapep_transf_CS"/>
</dbReference>
<dbReference type="InterPro" id="IPR011004">
    <property type="entry name" value="Trimer_LpxA-like_sf"/>
</dbReference>
<gene>
    <name evidence="4" type="primary">lacA_2</name>
    <name evidence="4" type="ORF">GALL_253270</name>
</gene>
<comment type="similarity">
    <text evidence="1">Belongs to the transferase hexapeptide repeat family.</text>
</comment>
<comment type="caution">
    <text evidence="4">The sequence shown here is derived from an EMBL/GenBank/DDBJ whole genome shotgun (WGS) entry which is preliminary data.</text>
</comment>
<feature type="transmembrane region" description="Helical" evidence="3">
    <location>
        <begin position="12"/>
        <end position="33"/>
    </location>
</feature>
<organism evidence="4">
    <name type="scientific">mine drainage metagenome</name>
    <dbReference type="NCBI Taxonomy" id="410659"/>
    <lineage>
        <taxon>unclassified sequences</taxon>
        <taxon>metagenomes</taxon>
        <taxon>ecological metagenomes</taxon>
    </lineage>
</organism>
<dbReference type="GO" id="GO:0005829">
    <property type="term" value="C:cytosol"/>
    <property type="evidence" value="ECO:0007669"/>
    <property type="project" value="TreeGrafter"/>
</dbReference>
<sequence length="175" mass="19171">MTMRKFLVTSYGYMNNLLFMFLDLIPYPIRFVFLKIMLKDIGKNVLIDYGCYLRYPWRISIGSNVSLNRGCSIYPSIHIDDAEIIIGNNVSLGPGVTLFGAGHDHSFLSLPDTGKTIRISDYVWVGGGATILEGVTIGEGAIVAAAAVVTKDVPPYTVVAGIPAKIISKREIRDL</sequence>